<dbReference type="EMBL" id="BSXS01009861">
    <property type="protein sequence ID" value="GME96745.1"/>
    <property type="molecule type" value="Genomic_DNA"/>
</dbReference>
<gene>
    <name evidence="1" type="ORF">Amon02_001007000</name>
</gene>
<proteinExistence type="predicted"/>
<sequence length="257" mass="28933">MKSDDQVGSFCLPSGIEYLECPINVFKYLNFTNAVKLTDLTLNYPDSETPNIKGDDPAWEGLPKSLTTLELHIEGDLHETEDRHQSEAHFPLFEVMINDTITKLELVLSGMVPGLLFVSTTPNDTFRYENLKNKNEVHVPLQGAYGIVNNVNERIDFIVREQYGLFSKSANLPFIKRDYENAFVLLLENENRNICCDSESDSDADADADADGGDSDILRKMHSFLGADVADLAAYLIEHKSDIDEDGYADELDSIRW</sequence>
<accession>A0ACB5TXC7</accession>
<comment type="caution">
    <text evidence="1">The sequence shown here is derived from an EMBL/GenBank/DDBJ whole genome shotgun (WGS) entry which is preliminary data.</text>
</comment>
<organism evidence="1 2">
    <name type="scientific">Ambrosiozyma monospora</name>
    <name type="common">Yeast</name>
    <name type="synonym">Endomycopsis monosporus</name>
    <dbReference type="NCBI Taxonomy" id="43982"/>
    <lineage>
        <taxon>Eukaryota</taxon>
        <taxon>Fungi</taxon>
        <taxon>Dikarya</taxon>
        <taxon>Ascomycota</taxon>
        <taxon>Saccharomycotina</taxon>
        <taxon>Pichiomycetes</taxon>
        <taxon>Pichiales</taxon>
        <taxon>Pichiaceae</taxon>
        <taxon>Ambrosiozyma</taxon>
    </lineage>
</organism>
<protein>
    <submittedName>
        <fullName evidence="1">Unnamed protein product</fullName>
    </submittedName>
</protein>
<evidence type="ECO:0000313" key="2">
    <source>
        <dbReference type="Proteomes" id="UP001165064"/>
    </source>
</evidence>
<name>A0ACB5TXC7_AMBMO</name>
<evidence type="ECO:0000313" key="1">
    <source>
        <dbReference type="EMBL" id="GME96745.1"/>
    </source>
</evidence>
<dbReference type="Proteomes" id="UP001165064">
    <property type="component" value="Unassembled WGS sequence"/>
</dbReference>
<reference evidence="1" key="1">
    <citation type="submission" date="2023-04" db="EMBL/GenBank/DDBJ databases">
        <title>Ambrosiozyma monospora NBRC 10751.</title>
        <authorList>
            <person name="Ichikawa N."/>
            <person name="Sato H."/>
            <person name="Tonouchi N."/>
        </authorList>
    </citation>
    <scope>NUCLEOTIDE SEQUENCE</scope>
    <source>
        <strain evidence="1">NBRC 10751</strain>
    </source>
</reference>
<keyword evidence="2" id="KW-1185">Reference proteome</keyword>